<evidence type="ECO:0000256" key="1">
    <source>
        <dbReference type="ARBA" id="ARBA00022679"/>
    </source>
</evidence>
<name>A0A7H0LR82_9SPHN</name>
<dbReference type="PANTHER" id="PTHR43877:SF2">
    <property type="entry name" value="AMINOALKYLPHOSPHONATE N-ACETYLTRANSFERASE-RELATED"/>
    <property type="match status" value="1"/>
</dbReference>
<dbReference type="PROSITE" id="PS51186">
    <property type="entry name" value="GNAT"/>
    <property type="match status" value="1"/>
</dbReference>
<evidence type="ECO:0000259" key="3">
    <source>
        <dbReference type="PROSITE" id="PS51186"/>
    </source>
</evidence>
<evidence type="ECO:0000313" key="5">
    <source>
        <dbReference type="Proteomes" id="UP000516148"/>
    </source>
</evidence>
<dbReference type="Pfam" id="PF00583">
    <property type="entry name" value="Acetyltransf_1"/>
    <property type="match status" value="1"/>
</dbReference>
<keyword evidence="5" id="KW-1185">Reference proteome</keyword>
<sequence>MARTSFAATFAAKIAPPEMSVYLDMAYGPSGHMQRDLGDPAILWRAAFQNSVPVGYVKVMPMSLPYDAAVPGALEVRQLYVDEGVKGAGVAATLMAWAIDTARAHDAGELYLAVFDDNVRAVRFYARHGFAKVGRFDFVTGGQVHDDGIWRLAL</sequence>
<keyword evidence="2" id="KW-0012">Acyltransferase</keyword>
<reference evidence="4 5" key="1">
    <citation type="submission" date="2020-09" db="EMBL/GenBank/DDBJ databases">
        <title>Sphingomonas sp., a new species isolated from pork steak.</title>
        <authorList>
            <person name="Heidler von Heilborn D."/>
        </authorList>
    </citation>
    <scope>NUCLEOTIDE SEQUENCE [LARGE SCALE GENOMIC DNA]</scope>
    <source>
        <strain evidence="5">S8-3T</strain>
    </source>
</reference>
<dbReference type="CDD" id="cd04301">
    <property type="entry name" value="NAT_SF"/>
    <property type="match status" value="1"/>
</dbReference>
<proteinExistence type="predicted"/>
<evidence type="ECO:0000256" key="2">
    <source>
        <dbReference type="ARBA" id="ARBA00023315"/>
    </source>
</evidence>
<dbReference type="PANTHER" id="PTHR43877">
    <property type="entry name" value="AMINOALKYLPHOSPHONATE N-ACETYLTRANSFERASE-RELATED-RELATED"/>
    <property type="match status" value="1"/>
</dbReference>
<dbReference type="InterPro" id="IPR050832">
    <property type="entry name" value="Bact_Acetyltransf"/>
</dbReference>
<dbReference type="InterPro" id="IPR016181">
    <property type="entry name" value="Acyl_CoA_acyltransferase"/>
</dbReference>
<gene>
    <name evidence="4" type="ORF">H3Z74_22570</name>
</gene>
<evidence type="ECO:0000313" key="4">
    <source>
        <dbReference type="EMBL" id="QNQ12185.1"/>
    </source>
</evidence>
<dbReference type="Gene3D" id="3.40.630.30">
    <property type="match status" value="1"/>
</dbReference>
<protein>
    <submittedName>
        <fullName evidence="4">GNAT family N-acetyltransferase</fullName>
    </submittedName>
</protein>
<accession>A0A7H0LR82</accession>
<dbReference type="GO" id="GO:0016747">
    <property type="term" value="F:acyltransferase activity, transferring groups other than amino-acyl groups"/>
    <property type="evidence" value="ECO:0007669"/>
    <property type="project" value="InterPro"/>
</dbReference>
<feature type="domain" description="N-acetyltransferase" evidence="3">
    <location>
        <begin position="1"/>
        <end position="154"/>
    </location>
</feature>
<dbReference type="Proteomes" id="UP000516148">
    <property type="component" value="Chromosome"/>
</dbReference>
<dbReference type="AlphaFoldDB" id="A0A7H0LR82"/>
<organism evidence="4 5">
    <name type="scientific">Sphingomonas alpina</name>
    <dbReference type="NCBI Taxonomy" id="653931"/>
    <lineage>
        <taxon>Bacteria</taxon>
        <taxon>Pseudomonadati</taxon>
        <taxon>Pseudomonadota</taxon>
        <taxon>Alphaproteobacteria</taxon>
        <taxon>Sphingomonadales</taxon>
        <taxon>Sphingomonadaceae</taxon>
        <taxon>Sphingomonas</taxon>
    </lineage>
</organism>
<dbReference type="KEGG" id="spap:H3Z74_22570"/>
<keyword evidence="1 4" id="KW-0808">Transferase</keyword>
<dbReference type="SUPFAM" id="SSF55729">
    <property type="entry name" value="Acyl-CoA N-acyltransferases (Nat)"/>
    <property type="match status" value="1"/>
</dbReference>
<dbReference type="InterPro" id="IPR000182">
    <property type="entry name" value="GNAT_dom"/>
</dbReference>
<dbReference type="EMBL" id="CP061038">
    <property type="protein sequence ID" value="QNQ12185.1"/>
    <property type="molecule type" value="Genomic_DNA"/>
</dbReference>